<dbReference type="Proteomes" id="UP000516656">
    <property type="component" value="Chromosome 1"/>
</dbReference>
<dbReference type="Proteomes" id="UP000218676">
    <property type="component" value="Chromosome 1"/>
</dbReference>
<evidence type="ECO:0000313" key="3">
    <source>
        <dbReference type="EMBL" id="QOD56048.1"/>
    </source>
</evidence>
<evidence type="ECO:0000313" key="4">
    <source>
        <dbReference type="Proteomes" id="UP000218676"/>
    </source>
</evidence>
<dbReference type="EMBL" id="AP018045">
    <property type="protein sequence ID" value="BAX52028.1"/>
    <property type="molecule type" value="Genomic_DNA"/>
</dbReference>
<dbReference type="EMBL" id="CP061854">
    <property type="protein sequence ID" value="QOD56048.1"/>
    <property type="molecule type" value="Genomic_DNA"/>
</dbReference>
<evidence type="ECO:0000313" key="5">
    <source>
        <dbReference type="Proteomes" id="UP000516656"/>
    </source>
</evidence>
<protein>
    <submittedName>
        <fullName evidence="2">PilZ domain protein</fullName>
    </submittedName>
    <submittedName>
        <fullName evidence="3">PilZ domain-containing protein</fullName>
    </submittedName>
</protein>
<gene>
    <name evidence="3" type="ORF">IC627_12415</name>
    <name evidence="2" type="ORF">PDPUS_1_00653</name>
</gene>
<sequence length="784" mass="90625">MQPVHDKGLLEQLVSLYHDGDFEPMFEMLTQDFSGPQKLQLKIELRQLMMPINKEIDLRGRVKGECRPYHLNERQHWLDDVALNIYHQRIQHYGGVLCYGLYQEIIHSRNSFRVLHKQQTETKPPQEPTQPLDPFAVNMIRFGHYLSREEHRVQISTQVTLVTDKQQTIHGNSYDLSFSGAKIKVPAAFHYQLGEVIALTFPILAEKLNDDRLNQSMYYRVLAIDDIAENQSSKWLRLATTQDNLALKEALLKIKQVAAHSRNDHQDKFIRARTKGYEHCYLKHSTGLPLFFSQQQLSYALLTEHNRHLWHYWHDERNLPNINHLLNPQRMAILTKHGLSHSKTLIYSFCHQHEGKSYFYSACLPEMSLEQRRLFWHLGAARDSWRVWQLTLSPLQGEDLAQLNELAPDQTQEYQNFTHIALLQDLTDIHAQQDYRLTLKPNVSAKILQPFRHQRDPICQASAILFDPRPQRSEERFTYQTELTISHETGSFSGCTVDFSTKGLNIQLTSPLVAKRDDEIAICFPQLQKKNKQLPLSDLRYRIVRINTEGTNLQAQLLDIDCNIKGESCLKNIVKHNAKHLTVCEEEQPQHVLLQAMHQLLLTRLDSVPYFVEKLEHKLTVTSIGCNIPLPSLAKLFHQFAHTQQPNGFSLAPIFKGRVQTLLAKTMRPIAITKPYSHELYLHLVHQQGKTQCVASWLLQEFESTQARIAFIEHARSHGEIKVLRITAAPIFDSMTLLTQQKLSELARLTLHRARGLENEFSALVGCGEIFDITDEVLVRLAIS</sequence>
<evidence type="ECO:0000313" key="2">
    <source>
        <dbReference type="EMBL" id="BAX52028.1"/>
    </source>
</evidence>
<dbReference type="GO" id="GO:0035438">
    <property type="term" value="F:cyclic-di-GMP binding"/>
    <property type="evidence" value="ECO:0007669"/>
    <property type="project" value="InterPro"/>
</dbReference>
<dbReference type="Pfam" id="PF07238">
    <property type="entry name" value="PilZ"/>
    <property type="match status" value="2"/>
</dbReference>
<dbReference type="AlphaFoldDB" id="A0A1V1V8T0"/>
<reference evidence="4" key="2">
    <citation type="submission" date="2017-05" db="EMBL/GenBank/DDBJ databases">
        <title>Whole genome sequence of fish pathogenic bacteria, Photobacterium damselae subsp. piscicida, strain 91-197, isolated from hybrid striped bass (Morone sp.) in USA.</title>
        <authorList>
            <person name="Teru Y."/>
            <person name="Hikima J."/>
            <person name="Kono T."/>
            <person name="Sakai M."/>
            <person name="Takano T."/>
            <person name="Hawke J.P."/>
            <person name="Takeyama H."/>
            <person name="Aoki T."/>
        </authorList>
    </citation>
    <scope>NUCLEOTIDE SEQUENCE [LARGE SCALE GENOMIC DNA]</scope>
    <source>
        <strain evidence="4">91-197</strain>
    </source>
</reference>
<accession>A0A1V1V8T0</accession>
<dbReference type="RefSeq" id="WP_086957596.1">
    <property type="nucleotide sequence ID" value="NZ_AP018045.1"/>
</dbReference>
<feature type="domain" description="PilZ" evidence="1">
    <location>
        <begin position="471"/>
        <end position="552"/>
    </location>
</feature>
<name>A0A1V1V8T0_PHODP</name>
<evidence type="ECO:0000259" key="1">
    <source>
        <dbReference type="Pfam" id="PF07238"/>
    </source>
</evidence>
<dbReference type="Gene3D" id="2.40.10.220">
    <property type="entry name" value="predicted glycosyltransferase like domains"/>
    <property type="match status" value="2"/>
</dbReference>
<organism evidence="3 5">
    <name type="scientific">Photobacterium damsela subsp. piscicida</name>
    <name type="common">Pasteurella piscicida</name>
    <dbReference type="NCBI Taxonomy" id="38294"/>
    <lineage>
        <taxon>Bacteria</taxon>
        <taxon>Pseudomonadati</taxon>
        <taxon>Pseudomonadota</taxon>
        <taxon>Gammaproteobacteria</taxon>
        <taxon>Vibrionales</taxon>
        <taxon>Vibrionaceae</taxon>
        <taxon>Photobacterium</taxon>
    </lineage>
</organism>
<reference evidence="2" key="1">
    <citation type="journal article" date="2017" name="Genome Announc.">
        <title>Whole-Genome Sequence of Photobacterium damselae subsp. piscicida Strain 91-197, Isolated from Hybrid Striped Bass (Morone sp.) in the United States.</title>
        <authorList>
            <person name="Teru Y."/>
            <person name="Hikima J."/>
            <person name="Kono T."/>
            <person name="Sakai M."/>
            <person name="Takano T."/>
            <person name="Hawke J.P."/>
            <person name="Takeyama H."/>
            <person name="Aoki T."/>
        </authorList>
    </citation>
    <scope>NUCLEOTIDE SEQUENCE</scope>
    <source>
        <strain evidence="2">91-197</strain>
    </source>
</reference>
<proteinExistence type="predicted"/>
<dbReference type="SUPFAM" id="SSF141371">
    <property type="entry name" value="PilZ domain-like"/>
    <property type="match status" value="2"/>
</dbReference>
<feature type="domain" description="PilZ" evidence="1">
    <location>
        <begin position="148"/>
        <end position="229"/>
    </location>
</feature>
<reference evidence="3 5" key="3">
    <citation type="submission" date="2020-09" db="EMBL/GenBank/DDBJ databases">
        <title>Complete, closed and curated genome sequences of Photobacterium damselae subsp. piscicida isolates from Australia indicate localised evolution and additional plasmid-borne pathogenicity mechanisms.</title>
        <authorList>
            <person name="Baseggio L."/>
            <person name="Silayeva O."/>
            <person name="Buller N."/>
            <person name="Landos M."/>
            <person name="Engelstaedter J."/>
            <person name="Barnes A.C."/>
        </authorList>
    </citation>
    <scope>NUCLEOTIDE SEQUENCE [LARGE SCALE GENOMIC DNA]</scope>
    <source>
        <strain evidence="3 5">AS-16-0540-1</strain>
    </source>
</reference>
<dbReference type="InterPro" id="IPR009875">
    <property type="entry name" value="PilZ_domain"/>
</dbReference>